<comment type="caution">
    <text evidence="1">The sequence shown here is derived from an EMBL/GenBank/DDBJ whole genome shotgun (WGS) entry which is preliminary data.</text>
</comment>
<dbReference type="STRING" id="35760.BCHO_0834"/>
<dbReference type="EMBL" id="JGYU01000005">
    <property type="protein sequence ID" value="KFI57415.1"/>
    <property type="molecule type" value="Genomic_DNA"/>
</dbReference>
<dbReference type="eggNOG" id="ENOG5032CQU">
    <property type="taxonomic scope" value="Bacteria"/>
</dbReference>
<accession>A0A087AF65</accession>
<dbReference type="InterPro" id="IPR058154">
    <property type="entry name" value="Bxb1_TTP-like"/>
</dbReference>
<gene>
    <name evidence="1" type="ORF">BCHO_0834</name>
</gene>
<dbReference type="AlphaFoldDB" id="A0A087AF65"/>
<proteinExistence type="predicted"/>
<keyword evidence="2" id="KW-1185">Reference proteome</keyword>
<dbReference type="OrthoDB" id="3236819at2"/>
<organism evidence="1 2">
    <name type="scientific">Bifidobacterium choerinum</name>
    <dbReference type="NCBI Taxonomy" id="35760"/>
    <lineage>
        <taxon>Bacteria</taxon>
        <taxon>Bacillati</taxon>
        <taxon>Actinomycetota</taxon>
        <taxon>Actinomycetes</taxon>
        <taxon>Bifidobacteriales</taxon>
        <taxon>Bifidobacteriaceae</taxon>
        <taxon>Bifidobacterium</taxon>
    </lineage>
</organism>
<evidence type="ECO:0000313" key="2">
    <source>
        <dbReference type="Proteomes" id="UP000028995"/>
    </source>
</evidence>
<protein>
    <submittedName>
        <fullName evidence="1">Gp22</fullName>
    </submittedName>
</protein>
<dbReference type="Pfam" id="PF25681">
    <property type="entry name" value="Phage_TTP_17"/>
    <property type="match status" value="1"/>
</dbReference>
<reference evidence="1 2" key="1">
    <citation type="submission" date="2014-03" db="EMBL/GenBank/DDBJ databases">
        <title>Genomics of Bifidobacteria.</title>
        <authorList>
            <person name="Ventura M."/>
            <person name="Milani C."/>
            <person name="Lugli G.A."/>
        </authorList>
    </citation>
    <scope>NUCLEOTIDE SEQUENCE [LARGE SCALE GENOMIC DNA]</scope>
    <source>
        <strain evidence="1 2">LMG 10510</strain>
    </source>
</reference>
<dbReference type="RefSeq" id="WP_034256206.1">
    <property type="nucleotide sequence ID" value="NZ_JGYU01000005.1"/>
</dbReference>
<evidence type="ECO:0000313" key="1">
    <source>
        <dbReference type="EMBL" id="KFI57415.1"/>
    </source>
</evidence>
<name>A0A087AF65_9BIFI</name>
<dbReference type="Proteomes" id="UP000028995">
    <property type="component" value="Unassembled WGS sequence"/>
</dbReference>
<sequence>MAINDKSVHKSTYGTIFYAPVGTALPTNPLEAFKINASEVNAGGDGGSAKWKNLGHTSANNMAELTINPGDANSSDTWLKKNFRTTYGDASAQLSVKALQIDKETLQLIYNGTADTDGGGVEVDIAAKPNVLALVLVAQETPDDTDPAKWLVEMRRTSITPDGGPTLSRDDFVEQGLIAQIEDPGNNKKPLHFVLPAAD</sequence>